<evidence type="ECO:0000313" key="3">
    <source>
        <dbReference type="Proteomes" id="UP000184130"/>
    </source>
</evidence>
<dbReference type="Proteomes" id="UP000184130">
    <property type="component" value="Unassembled WGS sequence"/>
</dbReference>
<reference evidence="2 3" key="1">
    <citation type="submission" date="2016-11" db="EMBL/GenBank/DDBJ databases">
        <authorList>
            <person name="Jaros S."/>
            <person name="Januszkiewicz K."/>
            <person name="Wedrychowicz H."/>
        </authorList>
    </citation>
    <scope>NUCLEOTIDE SEQUENCE [LARGE SCALE GENOMIC DNA]</scope>
    <source>
        <strain evidence="2 3">KHT3</strain>
    </source>
</reference>
<evidence type="ECO:0000313" key="2">
    <source>
        <dbReference type="EMBL" id="SHK40459.1"/>
    </source>
</evidence>
<name>A0A1M6S735_XYLRU</name>
<dbReference type="EMBL" id="FRBD01000003">
    <property type="protein sequence ID" value="SHK40459.1"/>
    <property type="molecule type" value="Genomic_DNA"/>
</dbReference>
<protein>
    <submittedName>
        <fullName evidence="2">Uncharacterized protein</fullName>
    </submittedName>
</protein>
<gene>
    <name evidence="2" type="ORF">SAMN05216463_10314</name>
</gene>
<keyword evidence="1" id="KW-0175">Coiled coil</keyword>
<accession>A0A1M6S735</accession>
<sequence>MRRILFAFILQMLAVPLFAGGWYSVNIDLKTTAAMTAAYAAETATELMNDEDVQKILDHYTSAEVATAGIFASKWLDRKALQNAGLFGDAEENFYYKRIYKMVSAQIMPKLLDVGALAIKNPEKAIYWGPYLFRTCEQVKQLCMTFETVVANGKVSFQDVAFLAINDNLKGLFDLTKLGEVDWAAVWDHLADFGDGLTKEDLEDDLDGLMTAGGAIVSGGGAVLDSVWTNASKVGGVFHSKPGEILQLYHDFKDMYETLSDPSNIKDLVMQQILSTDSTGVANLFTLDGYNITSYVSDYLQEMQGRFYTQRWYIYWRDSGSEQVCSYAPPTDSESIMYGGEWYRVGTSDEHYQYSSADYENSLRNSESYAGWSRARCQELNSHDDKYHYQFYNYMSSSRIYKKNSGRTTAFSYAHYIDVYKTWNVYEEVYEEVFDSQYDDENAMQARFNAKLTELNDNEEGRVYRIGKDSKNYYQAADEVRMRGCSTVSFTVECHDHANLGEGNFSWKENGNQRHALDEDSKRYAMETTLSGGADTSELDEGISTWGSEVTRLQEQIRALQQQNDDLLAQISRASVEEAAALRAQYNANRNEISRLEAEKSRAQAELNKYLNARQELIDDYADERDGTYRIPAVMHEIETAYHIIWTDAGSWQGWSFVRHGNVPNISGEVEFRADLSKERGESHFLGIRYHRAILAVHWTLSANYSSSQIADIMELDPELSDEEKAAKVNDRMRELREEFPNCSVEANYAYSNPAETEGDEDAIHLLWTCDRLAIARDVDYRLSKIYAQLVLIEKFMRSRETLLDYLKRDLGVAVLGGTDRIRIGGRSFRHWRNVASAVARGDYIVDDEEE</sequence>
<evidence type="ECO:0000256" key="1">
    <source>
        <dbReference type="SAM" id="Coils"/>
    </source>
</evidence>
<dbReference type="RefSeq" id="WP_073204685.1">
    <property type="nucleotide sequence ID" value="NZ_FRBD01000003.1"/>
</dbReference>
<dbReference type="OrthoDB" id="1075520at2"/>
<proteinExistence type="predicted"/>
<dbReference type="AlphaFoldDB" id="A0A1M6S735"/>
<organism evidence="2 3">
    <name type="scientific">Xylanibacter ruminicola</name>
    <name type="common">Prevotella ruminicola</name>
    <dbReference type="NCBI Taxonomy" id="839"/>
    <lineage>
        <taxon>Bacteria</taxon>
        <taxon>Pseudomonadati</taxon>
        <taxon>Bacteroidota</taxon>
        <taxon>Bacteroidia</taxon>
        <taxon>Bacteroidales</taxon>
        <taxon>Prevotellaceae</taxon>
        <taxon>Xylanibacter</taxon>
    </lineage>
</organism>
<feature type="coiled-coil region" evidence="1">
    <location>
        <begin position="543"/>
        <end position="620"/>
    </location>
</feature>